<sequence>MKFKIFLLFLTLPLLMNSCKSDDDNPEENRDNILVNTTWEGDTEEDGIYTFTSNTEYTFKDPGEPFFDGTYTFDGRNGILNEIVSNSSFPFEIVGDTMIITYPSGNSRTYYKK</sequence>
<accession>A0A370Q662</accession>
<evidence type="ECO:0000313" key="2">
    <source>
        <dbReference type="EMBL" id="RDK83841.1"/>
    </source>
</evidence>
<dbReference type="AlphaFoldDB" id="A0A370Q662"/>
<feature type="chain" id="PRO_5016802213" description="Lipocalin-like protein" evidence="1">
    <location>
        <begin position="22"/>
        <end position="113"/>
    </location>
</feature>
<keyword evidence="1" id="KW-0732">Signal</keyword>
<proteinExistence type="predicted"/>
<dbReference type="EMBL" id="QRAO01000006">
    <property type="protein sequence ID" value="RDK83841.1"/>
    <property type="molecule type" value="Genomic_DNA"/>
</dbReference>
<comment type="caution">
    <text evidence="2">The sequence shown here is derived from an EMBL/GenBank/DDBJ whole genome shotgun (WGS) entry which is preliminary data.</text>
</comment>
<keyword evidence="3" id="KW-1185">Reference proteome</keyword>
<name>A0A370Q662_9FLAO</name>
<dbReference type="Proteomes" id="UP000255317">
    <property type="component" value="Unassembled WGS sequence"/>
</dbReference>
<evidence type="ECO:0000256" key="1">
    <source>
        <dbReference type="SAM" id="SignalP"/>
    </source>
</evidence>
<evidence type="ECO:0008006" key="4">
    <source>
        <dbReference type="Google" id="ProtNLM"/>
    </source>
</evidence>
<evidence type="ECO:0000313" key="3">
    <source>
        <dbReference type="Proteomes" id="UP000255317"/>
    </source>
</evidence>
<protein>
    <recommendedName>
        <fullName evidence="4">Lipocalin-like protein</fullName>
    </recommendedName>
</protein>
<feature type="signal peptide" evidence="1">
    <location>
        <begin position="1"/>
        <end position="21"/>
    </location>
</feature>
<reference evidence="2 3" key="1">
    <citation type="submission" date="2018-07" db="EMBL/GenBank/DDBJ databases">
        <title>Genomic Encyclopedia of Type Strains, Phase IV (KMG-IV): sequencing the most valuable type-strain genomes for metagenomic binning, comparative biology and taxonomic classification.</title>
        <authorList>
            <person name="Goeker M."/>
        </authorList>
    </citation>
    <scope>NUCLEOTIDE SEQUENCE [LARGE SCALE GENOMIC DNA]</scope>
    <source>
        <strain evidence="2 3">DSM 101478</strain>
    </source>
</reference>
<organism evidence="2 3">
    <name type="scientific">Marinirhabdus gelatinilytica</name>
    <dbReference type="NCBI Taxonomy" id="1703343"/>
    <lineage>
        <taxon>Bacteria</taxon>
        <taxon>Pseudomonadati</taxon>
        <taxon>Bacteroidota</taxon>
        <taxon>Flavobacteriia</taxon>
        <taxon>Flavobacteriales</taxon>
        <taxon>Flavobacteriaceae</taxon>
    </lineage>
</organism>
<gene>
    <name evidence="2" type="ORF">C8D94_10654</name>
</gene>